<proteinExistence type="predicted"/>
<comment type="caution">
    <text evidence="1">The sequence shown here is derived from an EMBL/GenBank/DDBJ whole genome shotgun (WGS) entry which is preliminary data.</text>
</comment>
<evidence type="ECO:0000313" key="2">
    <source>
        <dbReference type="Proteomes" id="UP000630887"/>
    </source>
</evidence>
<dbReference type="Proteomes" id="UP000630887">
    <property type="component" value="Unassembled WGS sequence"/>
</dbReference>
<reference evidence="1 2" key="1">
    <citation type="submission" date="2021-01" db="EMBL/GenBank/DDBJ databases">
        <title>Whole genome shotgun sequence of Catellatospora coxensis NBRC 107359.</title>
        <authorList>
            <person name="Komaki H."/>
            <person name="Tamura T."/>
        </authorList>
    </citation>
    <scope>NUCLEOTIDE SEQUENCE [LARGE SCALE GENOMIC DNA]</scope>
    <source>
        <strain evidence="1 2">NBRC 107359</strain>
    </source>
</reference>
<evidence type="ECO:0000313" key="1">
    <source>
        <dbReference type="EMBL" id="GIG11587.1"/>
    </source>
</evidence>
<keyword evidence="2" id="KW-1185">Reference proteome</keyword>
<dbReference type="AlphaFoldDB" id="A0A8J3L3U9"/>
<gene>
    <name evidence="1" type="ORF">Cco03nite_82870</name>
</gene>
<sequence>MQFAEGPARQAGEALRVLHTLQTRIDPAAADQPENAWRHVFTPRRVTGAEHAVPAFTVP</sequence>
<protein>
    <submittedName>
        <fullName evidence="1">Uncharacterized protein</fullName>
    </submittedName>
</protein>
<accession>A0A8J3L3U9</accession>
<name>A0A8J3L3U9_9ACTN</name>
<dbReference type="EMBL" id="BONI01000154">
    <property type="protein sequence ID" value="GIG11587.1"/>
    <property type="molecule type" value="Genomic_DNA"/>
</dbReference>
<organism evidence="1 2">
    <name type="scientific">Catellatospora coxensis</name>
    <dbReference type="NCBI Taxonomy" id="310354"/>
    <lineage>
        <taxon>Bacteria</taxon>
        <taxon>Bacillati</taxon>
        <taxon>Actinomycetota</taxon>
        <taxon>Actinomycetes</taxon>
        <taxon>Micromonosporales</taxon>
        <taxon>Micromonosporaceae</taxon>
        <taxon>Catellatospora</taxon>
    </lineage>
</organism>